<evidence type="ECO:0000256" key="2">
    <source>
        <dbReference type="ARBA" id="ARBA00022676"/>
    </source>
</evidence>
<sequence>MTVYSVAIVILNWNGRSFLERFLPSVLSTSYPIKVIVADNASTDDSIIVLENKFPEVELIKLKKNYGFAKGYNEALKFVKAEYYVLLNSDVEVTSGWLEPIIKLFESDSKIGACQPKILSYTNKDSFEYAGASGGWIDKYGYPFARGRVFDHCERDLGQYDSIEQIFWATGAALVIKSELFHQLNGFDEYFFAHMEEIDLCWRLQLAGYKIYCCPESVVYHVGGGTLPIGDSRKTFLNYRNNQIMLAKNLSLKEKWWKIPFRLALDQVSALKALITGDGGYFKAVIKAHMAYFYWCLFIKNQKPAIKKSLKELSGVYNGNIIWAYFIQKRKLFNQIIQKEDQKEV</sequence>
<dbReference type="RefSeq" id="WP_072833669.1">
    <property type="nucleotide sequence ID" value="NZ_FQUU01000002.1"/>
</dbReference>
<keyword evidence="6" id="KW-1185">Reference proteome</keyword>
<dbReference type="OrthoDB" id="9771846at2"/>
<dbReference type="STRING" id="1121884.SAMN02745131_00499"/>
<dbReference type="Proteomes" id="UP000184048">
    <property type="component" value="Unassembled WGS sequence"/>
</dbReference>
<dbReference type="GO" id="GO:0016757">
    <property type="term" value="F:glycosyltransferase activity"/>
    <property type="evidence" value="ECO:0007669"/>
    <property type="project" value="UniProtKB-KW"/>
</dbReference>
<proteinExistence type="inferred from homology"/>
<feature type="domain" description="Glycosyltransferase 2-like" evidence="4">
    <location>
        <begin position="8"/>
        <end position="126"/>
    </location>
</feature>
<evidence type="ECO:0000256" key="1">
    <source>
        <dbReference type="ARBA" id="ARBA00006739"/>
    </source>
</evidence>
<evidence type="ECO:0000313" key="6">
    <source>
        <dbReference type="Proteomes" id="UP000184048"/>
    </source>
</evidence>
<dbReference type="InterPro" id="IPR001173">
    <property type="entry name" value="Glyco_trans_2-like"/>
</dbReference>
<keyword evidence="2" id="KW-0328">Glycosyltransferase</keyword>
<evidence type="ECO:0000259" key="4">
    <source>
        <dbReference type="Pfam" id="PF00535"/>
    </source>
</evidence>
<keyword evidence="3" id="KW-0808">Transferase</keyword>
<protein>
    <recommendedName>
        <fullName evidence="4">Glycosyltransferase 2-like domain-containing protein</fullName>
    </recommendedName>
</protein>
<name>A0A1M4U268_9BACT</name>
<dbReference type="PANTHER" id="PTHR43179:SF12">
    <property type="entry name" value="GALACTOFURANOSYLTRANSFERASE GLFT2"/>
    <property type="match status" value="1"/>
</dbReference>
<organism evidence="5 6">
    <name type="scientific">Flavisolibacter ginsengisoli DSM 18119</name>
    <dbReference type="NCBI Taxonomy" id="1121884"/>
    <lineage>
        <taxon>Bacteria</taxon>
        <taxon>Pseudomonadati</taxon>
        <taxon>Bacteroidota</taxon>
        <taxon>Chitinophagia</taxon>
        <taxon>Chitinophagales</taxon>
        <taxon>Chitinophagaceae</taxon>
        <taxon>Flavisolibacter</taxon>
    </lineage>
</organism>
<reference evidence="5 6" key="1">
    <citation type="submission" date="2016-11" db="EMBL/GenBank/DDBJ databases">
        <authorList>
            <person name="Jaros S."/>
            <person name="Januszkiewicz K."/>
            <person name="Wedrychowicz H."/>
        </authorList>
    </citation>
    <scope>NUCLEOTIDE SEQUENCE [LARGE SCALE GENOMIC DNA]</scope>
    <source>
        <strain evidence="5 6">DSM 18119</strain>
    </source>
</reference>
<dbReference type="PANTHER" id="PTHR43179">
    <property type="entry name" value="RHAMNOSYLTRANSFERASE WBBL"/>
    <property type="match status" value="1"/>
</dbReference>
<gene>
    <name evidence="5" type="ORF">SAMN02745131_00499</name>
</gene>
<dbReference type="EMBL" id="FQUU01000002">
    <property type="protein sequence ID" value="SHE50773.1"/>
    <property type="molecule type" value="Genomic_DNA"/>
</dbReference>
<comment type="similarity">
    <text evidence="1">Belongs to the glycosyltransferase 2 family.</text>
</comment>
<dbReference type="Gene3D" id="3.90.550.10">
    <property type="entry name" value="Spore Coat Polysaccharide Biosynthesis Protein SpsA, Chain A"/>
    <property type="match status" value="1"/>
</dbReference>
<evidence type="ECO:0000313" key="5">
    <source>
        <dbReference type="EMBL" id="SHE50773.1"/>
    </source>
</evidence>
<accession>A0A1M4U268</accession>
<dbReference type="CDD" id="cd04186">
    <property type="entry name" value="GT_2_like_c"/>
    <property type="match status" value="1"/>
</dbReference>
<dbReference type="SUPFAM" id="SSF53448">
    <property type="entry name" value="Nucleotide-diphospho-sugar transferases"/>
    <property type="match status" value="1"/>
</dbReference>
<evidence type="ECO:0000256" key="3">
    <source>
        <dbReference type="ARBA" id="ARBA00022679"/>
    </source>
</evidence>
<dbReference type="Pfam" id="PF00535">
    <property type="entry name" value="Glycos_transf_2"/>
    <property type="match status" value="1"/>
</dbReference>
<dbReference type="AlphaFoldDB" id="A0A1M4U268"/>
<dbReference type="InterPro" id="IPR029044">
    <property type="entry name" value="Nucleotide-diphossugar_trans"/>
</dbReference>